<comment type="caution">
    <text evidence="6">The sequence shown here is derived from an EMBL/GenBank/DDBJ whole genome shotgun (WGS) entry which is preliminary data.</text>
</comment>
<evidence type="ECO:0000313" key="6">
    <source>
        <dbReference type="EMBL" id="OGF14696.1"/>
    </source>
</evidence>
<comment type="pathway">
    <text evidence="4">Amino-sugar metabolism; N-acetylneuraminate degradation; D-fructose 6-phosphate from N-acetylneuraminate: step 5/5.</text>
</comment>
<evidence type="ECO:0000256" key="4">
    <source>
        <dbReference type="HAMAP-Rule" id="MF_01241"/>
    </source>
</evidence>
<dbReference type="NCBIfam" id="TIGR00502">
    <property type="entry name" value="nagB"/>
    <property type="match status" value="1"/>
</dbReference>
<name>A0A1F5RJQ8_9BACT</name>
<evidence type="ECO:0000256" key="2">
    <source>
        <dbReference type="ARBA" id="ARBA00022801"/>
    </source>
</evidence>
<dbReference type="Gene3D" id="3.40.50.10320">
    <property type="entry name" value="LmbE-like"/>
    <property type="match status" value="1"/>
</dbReference>
<comment type="caution">
    <text evidence="4">Lacks conserved residue(s) required for the propagation of feature annotation.</text>
</comment>
<organism evidence="6 7">
    <name type="scientific">Candidatus Falkowbacteria bacterium RIFCSPHIGHO2_02_FULL_45_15</name>
    <dbReference type="NCBI Taxonomy" id="1797987"/>
    <lineage>
        <taxon>Bacteria</taxon>
        <taxon>Candidatus Falkowiibacteriota</taxon>
    </lineage>
</organism>
<evidence type="ECO:0000313" key="7">
    <source>
        <dbReference type="Proteomes" id="UP000177691"/>
    </source>
</evidence>
<dbReference type="InterPro" id="IPR024078">
    <property type="entry name" value="LmbE-like_dom_sf"/>
</dbReference>
<dbReference type="EMBL" id="MFFU01000060">
    <property type="protein sequence ID" value="OGF14696.1"/>
    <property type="molecule type" value="Genomic_DNA"/>
</dbReference>
<dbReference type="PANTHER" id="PTHR42892:SF1">
    <property type="entry name" value="GLUCOSAMINE-6-PHOSPHATE ISOMERASE"/>
    <property type="match status" value="1"/>
</dbReference>
<feature type="active site" description="Proton acceptor; for enolization step" evidence="4">
    <location>
        <position position="93"/>
    </location>
</feature>
<dbReference type="Pfam" id="PF01182">
    <property type="entry name" value="Glucosamine_iso"/>
    <property type="match status" value="1"/>
</dbReference>
<keyword evidence="2 4" id="KW-0378">Hydrolase</keyword>
<accession>A0A1F5RJQ8</accession>
<dbReference type="SUPFAM" id="SSF100950">
    <property type="entry name" value="NagB/RpiA/CoA transferase-like"/>
    <property type="match status" value="1"/>
</dbReference>
<dbReference type="GO" id="GO:0005975">
    <property type="term" value="P:carbohydrate metabolic process"/>
    <property type="evidence" value="ECO:0007669"/>
    <property type="project" value="InterPro"/>
</dbReference>
<dbReference type="PANTHER" id="PTHR42892">
    <property type="entry name" value="GLUCOSAMINE-6-PHOSPHATE DEAMINASE-LIKE PROTEIN BT_0258-RELATED"/>
    <property type="match status" value="1"/>
</dbReference>
<dbReference type="Proteomes" id="UP000177691">
    <property type="component" value="Unassembled WGS sequence"/>
</dbReference>
<dbReference type="InterPro" id="IPR003737">
    <property type="entry name" value="GlcNAc_PI_deacetylase-related"/>
</dbReference>
<reference evidence="6 7" key="1">
    <citation type="journal article" date="2016" name="Nat. Commun.">
        <title>Thousands of microbial genomes shed light on interconnected biogeochemical processes in an aquifer system.</title>
        <authorList>
            <person name="Anantharaman K."/>
            <person name="Brown C.T."/>
            <person name="Hug L.A."/>
            <person name="Sharon I."/>
            <person name="Castelle C.J."/>
            <person name="Probst A.J."/>
            <person name="Thomas B.C."/>
            <person name="Singh A."/>
            <person name="Wilkins M.J."/>
            <person name="Karaoz U."/>
            <person name="Brodie E.L."/>
            <person name="Williams K.H."/>
            <person name="Hubbard S.S."/>
            <person name="Banfield J.F."/>
        </authorList>
    </citation>
    <scope>NUCLEOTIDE SEQUENCE [LARGE SCALE GENOMIC DNA]</scope>
</reference>
<dbReference type="FunFam" id="3.40.50.1360:FF:000003">
    <property type="entry name" value="Glucosamine-6-phosphate deaminase"/>
    <property type="match status" value="1"/>
</dbReference>
<feature type="active site" description="For ring-opening step" evidence="4">
    <location>
        <position position="168"/>
    </location>
</feature>
<protein>
    <recommendedName>
        <fullName evidence="4">Glucosamine-6-phosphate deaminase</fullName>
        <ecNumber evidence="4">3.5.99.6</ecNumber>
    </recommendedName>
    <alternativeName>
        <fullName evidence="4">GlcN6P deaminase</fullName>
        <shortName evidence="4">GNPDA</shortName>
    </alternativeName>
    <alternativeName>
        <fullName evidence="4">Glucosamine-6-phosphate isomerase</fullName>
    </alternativeName>
</protein>
<feature type="active site" description="For ring-opening step" evidence="4">
    <location>
        <position position="161"/>
    </location>
</feature>
<dbReference type="GO" id="GO:0004342">
    <property type="term" value="F:glucosamine-6-phosphate deaminase activity"/>
    <property type="evidence" value="ECO:0007669"/>
    <property type="project" value="UniProtKB-UniRule"/>
</dbReference>
<dbReference type="Gene3D" id="3.40.50.1360">
    <property type="match status" value="1"/>
</dbReference>
<sequence length="516" mass="58127">MSSNKDGFDSLARQDYNIKISLKLMFMKIIITNSYRELSEKAANIFLNQLALKPNSVFGLATGSTPLGMYAEIARRAREYTYDFARVITFNLDEYIGLDENHSQSYRYFMQQNFFTQVNIRPKNIFIPDGKNQALKKYCAWYERQINQNPIDLQILGIGQNGHIGFNEPGSGFNSLTRAVNLSPSTIKANARFFNNQSEAPRQAVTVGVSTILKAKKTVMLASGKNKARAVQQMIEGKPNANCPASWLQLHPDATVILDKAAASLLTSKAVKGVKNGGSEIQILNERVTPRGKRILVVSPHHDDSAVSAGATLAALSANNKITIAVMSAGFHAAIDALSRQQKVKTREREALAESRILNSKAIFNYCQFYEHGQKFWRQDLRQLDKLWRRVKPEIIILPERRDEHPTHTLSAALVLDYLKQAKIKNIELWFYEGLWSQHLLENINLIFGFDKKLLAVKTKAIAAHRSQTARLPLIGASQALAQFRALTLPEQRFVTFGARPPKLADFVEAYYREKL</sequence>
<dbReference type="Pfam" id="PF02585">
    <property type="entry name" value="PIG-L"/>
    <property type="match status" value="1"/>
</dbReference>
<gene>
    <name evidence="4" type="primary">nagB</name>
    <name evidence="6" type="ORF">A3D54_03860</name>
</gene>
<evidence type="ECO:0000256" key="3">
    <source>
        <dbReference type="ARBA" id="ARBA00023277"/>
    </source>
</evidence>
<dbReference type="UniPathway" id="UPA00629">
    <property type="reaction ID" value="UER00684"/>
</dbReference>
<evidence type="ECO:0000256" key="1">
    <source>
        <dbReference type="ARBA" id="ARBA00000644"/>
    </source>
</evidence>
<feature type="active site" description="Proton acceptor; for ring-opening step" evidence="4">
    <location>
        <position position="163"/>
    </location>
</feature>
<dbReference type="GO" id="GO:0006046">
    <property type="term" value="P:N-acetylglucosamine catabolic process"/>
    <property type="evidence" value="ECO:0007669"/>
    <property type="project" value="UniProtKB-UniRule"/>
</dbReference>
<dbReference type="InterPro" id="IPR004547">
    <property type="entry name" value="Glucosamine6P_isomerase"/>
</dbReference>
<dbReference type="CDD" id="cd01399">
    <property type="entry name" value="GlcN6P_deaminase"/>
    <property type="match status" value="1"/>
</dbReference>
<keyword evidence="3 4" id="KW-0119">Carbohydrate metabolism</keyword>
<comment type="similarity">
    <text evidence="4">Belongs to the glucosamine/galactosamine-6-phosphate isomerase family. NagB subfamily.</text>
</comment>
<proteinExistence type="inferred from homology"/>
<dbReference type="AlphaFoldDB" id="A0A1F5RJQ8"/>
<dbReference type="InterPro" id="IPR006148">
    <property type="entry name" value="Glc/Gal-6P_isomerase"/>
</dbReference>
<evidence type="ECO:0000259" key="5">
    <source>
        <dbReference type="Pfam" id="PF01182"/>
    </source>
</evidence>
<dbReference type="HAMAP" id="MF_01241">
    <property type="entry name" value="GlcN6P_deamin"/>
    <property type="match status" value="1"/>
</dbReference>
<dbReference type="GO" id="GO:0019262">
    <property type="term" value="P:N-acetylneuraminate catabolic process"/>
    <property type="evidence" value="ECO:0007669"/>
    <property type="project" value="UniProtKB-UniRule"/>
</dbReference>
<dbReference type="InterPro" id="IPR052960">
    <property type="entry name" value="GlcN6P_deaminase-like"/>
</dbReference>
<dbReference type="SUPFAM" id="SSF102588">
    <property type="entry name" value="LmbE-like"/>
    <property type="match status" value="1"/>
</dbReference>
<comment type="function">
    <text evidence="4">Catalyzes the reversible isomerization-deamination of glucosamine 6-phosphate (GlcN6P) to form fructose 6-phosphate (Fru6P) and ammonium ion.</text>
</comment>
<feature type="domain" description="Glucosamine/galactosamine-6-phosphate isomerase" evidence="5">
    <location>
        <begin position="42"/>
        <end position="250"/>
    </location>
</feature>
<dbReference type="EC" id="3.5.99.6" evidence="4"/>
<dbReference type="InterPro" id="IPR037171">
    <property type="entry name" value="NagB/RpiA_transferase-like"/>
</dbReference>
<comment type="catalytic activity">
    <reaction evidence="1 4">
        <text>alpha-D-glucosamine 6-phosphate + H2O = beta-D-fructose 6-phosphate + NH4(+)</text>
        <dbReference type="Rhea" id="RHEA:12172"/>
        <dbReference type="ChEBI" id="CHEBI:15377"/>
        <dbReference type="ChEBI" id="CHEBI:28938"/>
        <dbReference type="ChEBI" id="CHEBI:57634"/>
        <dbReference type="ChEBI" id="CHEBI:75989"/>
        <dbReference type="EC" id="3.5.99.6"/>
    </reaction>
</comment>